<keyword evidence="3" id="KW-1185">Reference proteome</keyword>
<comment type="caution">
    <text evidence="2">The sequence shown here is derived from an EMBL/GenBank/DDBJ whole genome shotgun (WGS) entry which is preliminary data.</text>
</comment>
<dbReference type="RefSeq" id="WP_283714084.1">
    <property type="nucleotide sequence ID" value="NZ_JASJEW010000012.1"/>
</dbReference>
<sequence>MTSTTAYRAARGFDRAVNGAIVLAIACALLFSGYSLWDSWRVLHAPDEVNARLMEYMGPNGPSFRELLALNPDVVAWLRLDGTHIDYPVVQGEDDFEYLNKDVFGEFAPSGSIFLGKGAARDFSDPYSVVMGHHMAESKMFGDLDLYRDEGFFRANTTGTLWLPDRTLQLETVALLSADAYDGALYNLPVTSDGMARVVSRIEGLSVHSRGGALRPTDQLIALSTCASGSANERTVLVCRVVGETAASNNE</sequence>
<feature type="transmembrane region" description="Helical" evidence="1">
    <location>
        <begin position="16"/>
        <end position="37"/>
    </location>
</feature>
<accession>A0ABT6ZKJ8</accession>
<evidence type="ECO:0000313" key="3">
    <source>
        <dbReference type="Proteomes" id="UP001431693"/>
    </source>
</evidence>
<dbReference type="Gene3D" id="2.40.260.10">
    <property type="entry name" value="Sortase"/>
    <property type="match status" value="1"/>
</dbReference>
<name>A0ABT6ZKJ8_9ACTN</name>
<organism evidence="2 3">
    <name type="scientific">Kribbibacterium absianum</name>
    <dbReference type="NCBI Taxonomy" id="3044210"/>
    <lineage>
        <taxon>Bacteria</taxon>
        <taxon>Bacillati</taxon>
        <taxon>Actinomycetota</taxon>
        <taxon>Coriobacteriia</taxon>
        <taxon>Coriobacteriales</taxon>
        <taxon>Kribbibacteriaceae</taxon>
        <taxon>Kribbibacterium</taxon>
    </lineage>
</organism>
<proteinExistence type="predicted"/>
<dbReference type="InterPro" id="IPR009835">
    <property type="entry name" value="SrtB"/>
</dbReference>
<keyword evidence="1" id="KW-1133">Transmembrane helix</keyword>
<dbReference type="InterPro" id="IPR023365">
    <property type="entry name" value="Sortase_dom-sf"/>
</dbReference>
<evidence type="ECO:0000256" key="1">
    <source>
        <dbReference type="SAM" id="Phobius"/>
    </source>
</evidence>
<dbReference type="Proteomes" id="UP001431693">
    <property type="component" value="Unassembled WGS sequence"/>
</dbReference>
<reference evidence="2" key="1">
    <citation type="submission" date="2023-05" db="EMBL/GenBank/DDBJ databases">
        <title>[olsenella] sp. nov., isolated from a pig farm feces dump.</title>
        <authorList>
            <person name="Chang Y.-H."/>
        </authorList>
    </citation>
    <scope>NUCLEOTIDE SEQUENCE</scope>
    <source>
        <strain evidence="2">YH-ols2217</strain>
    </source>
</reference>
<keyword evidence="1" id="KW-0472">Membrane</keyword>
<dbReference type="CDD" id="cd05826">
    <property type="entry name" value="Sortase_B"/>
    <property type="match status" value="1"/>
</dbReference>
<evidence type="ECO:0000313" key="2">
    <source>
        <dbReference type="EMBL" id="MDJ1129402.1"/>
    </source>
</evidence>
<protein>
    <submittedName>
        <fullName evidence="2">Class B sortase</fullName>
    </submittedName>
</protein>
<dbReference type="EMBL" id="JASJEX010000002">
    <property type="protein sequence ID" value="MDJ1129402.1"/>
    <property type="molecule type" value="Genomic_DNA"/>
</dbReference>
<keyword evidence="1" id="KW-0812">Transmembrane</keyword>
<gene>
    <name evidence="2" type="ORF">QJ043_04825</name>
</gene>
<dbReference type="SUPFAM" id="SSF63817">
    <property type="entry name" value="Sortase"/>
    <property type="match status" value="1"/>
</dbReference>